<dbReference type="GO" id="GO:0006526">
    <property type="term" value="P:L-arginine biosynthetic process"/>
    <property type="evidence" value="ECO:0007669"/>
    <property type="project" value="UniProtKB-UniRule"/>
</dbReference>
<feature type="binding site" evidence="8">
    <location>
        <position position="168"/>
    </location>
    <ligand>
        <name>substrate</name>
    </ligand>
</feature>
<evidence type="ECO:0000256" key="5">
    <source>
        <dbReference type="ARBA" id="ARBA00022679"/>
    </source>
</evidence>
<dbReference type="Proteomes" id="UP001317532">
    <property type="component" value="Chromosome"/>
</dbReference>
<comment type="function">
    <text evidence="8">Catalyzes two activities which are involved in the cyclic version of arginine biosynthesis: the synthesis of N-acetylglutamate from glutamate and acetyl-CoA as the acetyl donor, and of ornithine by transacetylation between N(2)-acetylornithine and glutamate.</text>
</comment>
<keyword evidence="6 8" id="KW-0068">Autocatalytic cleavage</keyword>
<dbReference type="NCBIfam" id="NF003802">
    <property type="entry name" value="PRK05388.1"/>
    <property type="match status" value="1"/>
</dbReference>
<feature type="active site" description="Nucleophile" evidence="8">
    <location>
        <position position="205"/>
    </location>
</feature>
<dbReference type="EMBL" id="AP025523">
    <property type="protein sequence ID" value="BDE05544.1"/>
    <property type="molecule type" value="Genomic_DNA"/>
</dbReference>
<dbReference type="InterPro" id="IPR002813">
    <property type="entry name" value="Arg_biosynth_ArgJ"/>
</dbReference>
<sequence>MLAPPHADHGNDAVRLIEVRGGLGAVPGVRLAGVHAGIKKRKTDLALIALPGPHVCAEVITTNEIKAAPLLATTAALAADGDAIAAIVCNSGCANACTGERGLRDAQNTARHAATLLGVRATQVVVASTGVIGVTLPMDRLSKGLDRAFKALEDGPEAAYDAAEAIMTTDHVPKLAAYAWHENGERRVIGGIAKGSGMIAPNMATMLAFLVTDAAVSRASLQDALREAVDGTFNMISVDGDMSTNDSVYACAKPGDAPVSDAFKAALKAVCRDLAVAMVKDGEGATKTLTFNVSGAHDERQARTIARAVINSSLVKTALYGEDPNWGRIVAAAGSVGAGMNPETWSLYLGEHTWVERGAIEAMSEAEAHHVLEENTVYVRLDLGIGDATATAWGCDLTGDYVRINAHYRT</sequence>
<comment type="subcellular location">
    <subcellularLocation>
        <location evidence="8">Cytoplasm</location>
    </subcellularLocation>
</comment>
<feature type="binding site" evidence="8">
    <location>
        <position position="283"/>
    </location>
    <ligand>
        <name>substrate</name>
    </ligand>
</feature>
<reference evidence="9 10" key="1">
    <citation type="journal article" date="2022" name="ISME Commun">
        <title>Vulcanimicrobium alpinus gen. nov. sp. nov., the first cultivated representative of the candidate phylum 'Eremiobacterota', is a metabolically versatile aerobic anoxygenic phototroph.</title>
        <authorList>
            <person name="Yabe S."/>
            <person name="Muto K."/>
            <person name="Abe K."/>
            <person name="Yokota A."/>
            <person name="Staudigel H."/>
            <person name="Tebo B.M."/>
        </authorList>
    </citation>
    <scope>NUCLEOTIDE SEQUENCE [LARGE SCALE GENOMIC DNA]</scope>
    <source>
        <strain evidence="9 10">WC8-2</strain>
    </source>
</reference>
<evidence type="ECO:0000313" key="10">
    <source>
        <dbReference type="Proteomes" id="UP001317532"/>
    </source>
</evidence>
<accession>A0AAN1XV47</accession>
<dbReference type="Pfam" id="PF01960">
    <property type="entry name" value="ArgJ"/>
    <property type="match status" value="1"/>
</dbReference>
<organism evidence="9 10">
    <name type="scientific">Vulcanimicrobium alpinum</name>
    <dbReference type="NCBI Taxonomy" id="3016050"/>
    <lineage>
        <taxon>Bacteria</taxon>
        <taxon>Bacillati</taxon>
        <taxon>Vulcanimicrobiota</taxon>
        <taxon>Vulcanimicrobiia</taxon>
        <taxon>Vulcanimicrobiales</taxon>
        <taxon>Vulcanimicrobiaceae</taxon>
        <taxon>Vulcanimicrobium</taxon>
    </lineage>
</organism>
<feature type="binding site" evidence="8">
    <location>
        <position position="405"/>
    </location>
    <ligand>
        <name>substrate</name>
    </ligand>
</feature>
<comment type="pathway">
    <text evidence="8">Amino-acid biosynthesis; L-arginine biosynthesis; L-ornithine and N-acetyl-L-glutamate from L-glutamate and N(2)-acetyl-L-ornithine (cyclic): step 1/1.</text>
</comment>
<dbReference type="HAMAP" id="MF_01106">
    <property type="entry name" value="ArgJ"/>
    <property type="match status" value="1"/>
</dbReference>
<proteinExistence type="inferred from homology"/>
<comment type="catalytic activity">
    <reaction evidence="8">
        <text>N(2)-acetyl-L-ornithine + L-glutamate = N-acetyl-L-glutamate + L-ornithine</text>
        <dbReference type="Rhea" id="RHEA:15349"/>
        <dbReference type="ChEBI" id="CHEBI:29985"/>
        <dbReference type="ChEBI" id="CHEBI:44337"/>
        <dbReference type="ChEBI" id="CHEBI:46911"/>
        <dbReference type="ChEBI" id="CHEBI:57805"/>
        <dbReference type="EC" id="2.3.1.35"/>
    </reaction>
</comment>
<keyword evidence="5 8" id="KW-0808">Transferase</keyword>
<feature type="site" description="Involved in the stabilization of negative charge on the oxyanion by the formation of the oxyanion hole" evidence="8">
    <location>
        <position position="130"/>
    </location>
</feature>
<gene>
    <name evidence="8 9" type="primary">argJ</name>
    <name evidence="9" type="ORF">WPS_08200</name>
</gene>
<keyword evidence="7 8" id="KW-0012">Acyltransferase</keyword>
<keyword evidence="4 8" id="KW-0028">Amino-acid biosynthesis</keyword>
<feature type="site" description="Involved in the stabilization of negative charge on the oxyanion by the formation of the oxyanion hole" evidence="8">
    <location>
        <position position="129"/>
    </location>
</feature>
<feature type="binding site" evidence="8">
    <location>
        <position position="194"/>
    </location>
    <ligand>
        <name>substrate</name>
    </ligand>
</feature>
<keyword evidence="3 8" id="KW-0055">Arginine biosynthesis</keyword>
<dbReference type="RefSeq" id="WP_317996574.1">
    <property type="nucleotide sequence ID" value="NZ_AP025523.1"/>
</dbReference>
<feature type="site" description="Cleavage; by autolysis" evidence="8">
    <location>
        <begin position="204"/>
        <end position="205"/>
    </location>
</feature>
<dbReference type="GO" id="GO:0006592">
    <property type="term" value="P:ornithine biosynthetic process"/>
    <property type="evidence" value="ECO:0007669"/>
    <property type="project" value="TreeGrafter"/>
</dbReference>
<dbReference type="InterPro" id="IPR042195">
    <property type="entry name" value="ArgJ_beta_C"/>
</dbReference>
<feature type="chain" id="PRO_5042652536" description="Arginine biosynthesis bifunctional protein ArgJ beta chain" evidence="8">
    <location>
        <begin position="205"/>
        <end position="410"/>
    </location>
</feature>
<dbReference type="GO" id="GO:0004358">
    <property type="term" value="F:L-glutamate N-acetyltransferase activity, acting on acetyl-L-ornithine as donor"/>
    <property type="evidence" value="ECO:0007669"/>
    <property type="project" value="UniProtKB-UniRule"/>
</dbReference>
<evidence type="ECO:0000256" key="8">
    <source>
        <dbReference type="HAMAP-Rule" id="MF_01106"/>
    </source>
</evidence>
<dbReference type="Gene3D" id="3.60.70.12">
    <property type="entry name" value="L-amino peptidase D-ALA esterase/amidase"/>
    <property type="match status" value="1"/>
</dbReference>
<keyword evidence="10" id="KW-1185">Reference proteome</keyword>
<comment type="subunit">
    <text evidence="2 8">Heterotetramer of two alpha and two beta chains.</text>
</comment>
<evidence type="ECO:0000313" key="9">
    <source>
        <dbReference type="EMBL" id="BDE05544.1"/>
    </source>
</evidence>
<evidence type="ECO:0000256" key="1">
    <source>
        <dbReference type="ARBA" id="ARBA00006774"/>
    </source>
</evidence>
<dbReference type="NCBIfam" id="TIGR00120">
    <property type="entry name" value="ArgJ"/>
    <property type="match status" value="1"/>
</dbReference>
<evidence type="ECO:0000256" key="3">
    <source>
        <dbReference type="ARBA" id="ARBA00022571"/>
    </source>
</evidence>
<feature type="chain" id="PRO_5042652537" description="Arginine biosynthesis bifunctional protein ArgJ alpha chain" evidence="8">
    <location>
        <begin position="1"/>
        <end position="204"/>
    </location>
</feature>
<dbReference type="EC" id="2.3.1.35" evidence="8"/>
<dbReference type="PANTHER" id="PTHR23100:SF0">
    <property type="entry name" value="ARGININE BIOSYNTHESIS BIFUNCTIONAL PROTEIN ARGJ, MITOCHONDRIAL"/>
    <property type="match status" value="1"/>
</dbReference>
<dbReference type="InterPro" id="IPR016117">
    <property type="entry name" value="ArgJ-like_dom_sf"/>
</dbReference>
<evidence type="ECO:0000256" key="4">
    <source>
        <dbReference type="ARBA" id="ARBA00022605"/>
    </source>
</evidence>
<evidence type="ECO:0000256" key="6">
    <source>
        <dbReference type="ARBA" id="ARBA00022813"/>
    </source>
</evidence>
<dbReference type="SUPFAM" id="SSF56266">
    <property type="entry name" value="DmpA/ArgJ-like"/>
    <property type="match status" value="1"/>
</dbReference>
<dbReference type="GO" id="GO:0004042">
    <property type="term" value="F:L-glutamate N-acetyltransferase activity"/>
    <property type="evidence" value="ECO:0007669"/>
    <property type="project" value="UniProtKB-UniRule"/>
</dbReference>
<dbReference type="GO" id="GO:0005737">
    <property type="term" value="C:cytoplasm"/>
    <property type="evidence" value="ECO:0007669"/>
    <property type="project" value="UniProtKB-SubCell"/>
</dbReference>
<dbReference type="FunFam" id="3.10.20.340:FF:000001">
    <property type="entry name" value="Arginine biosynthesis bifunctional protein ArgJ, chloroplastic"/>
    <property type="match status" value="1"/>
</dbReference>
<dbReference type="AlphaFoldDB" id="A0AAN1XV47"/>
<comment type="catalytic activity">
    <reaction evidence="8">
        <text>L-glutamate + acetyl-CoA = N-acetyl-L-glutamate + CoA + H(+)</text>
        <dbReference type="Rhea" id="RHEA:24292"/>
        <dbReference type="ChEBI" id="CHEBI:15378"/>
        <dbReference type="ChEBI" id="CHEBI:29985"/>
        <dbReference type="ChEBI" id="CHEBI:44337"/>
        <dbReference type="ChEBI" id="CHEBI:57287"/>
        <dbReference type="ChEBI" id="CHEBI:57288"/>
        <dbReference type="EC" id="2.3.1.1"/>
    </reaction>
</comment>
<protein>
    <recommendedName>
        <fullName evidence="8">Arginine biosynthesis bifunctional protein ArgJ</fullName>
    </recommendedName>
    <domain>
        <recommendedName>
            <fullName evidence="8">Glutamate N-acetyltransferase</fullName>
            <ecNumber evidence="8">2.3.1.35</ecNumber>
        </recommendedName>
        <alternativeName>
            <fullName evidence="8">Ornithine acetyltransferase</fullName>
            <shortName evidence="8">OATase</shortName>
        </alternativeName>
        <alternativeName>
            <fullName evidence="8">Ornithine transacetylase</fullName>
        </alternativeName>
    </domain>
    <domain>
        <recommendedName>
            <fullName evidence="8">Amino-acid acetyltransferase</fullName>
            <ecNumber evidence="8">2.3.1.1</ecNumber>
        </recommendedName>
        <alternativeName>
            <fullName evidence="8">N-acetylglutamate synthase</fullName>
            <shortName evidence="8">AGSase</shortName>
        </alternativeName>
    </domain>
    <component>
        <recommendedName>
            <fullName evidence="8">Arginine biosynthesis bifunctional protein ArgJ alpha chain</fullName>
        </recommendedName>
    </component>
    <component>
        <recommendedName>
            <fullName evidence="8">Arginine biosynthesis bifunctional protein ArgJ beta chain</fullName>
        </recommendedName>
    </component>
</protein>
<dbReference type="Gene3D" id="3.10.20.340">
    <property type="entry name" value="ArgJ beta chain, C-terminal domain"/>
    <property type="match status" value="1"/>
</dbReference>
<feature type="binding site" evidence="8">
    <location>
        <position position="205"/>
    </location>
    <ligand>
        <name>substrate</name>
    </ligand>
</feature>
<name>A0AAN1XV47_UNVUL</name>
<dbReference type="KEGG" id="vab:WPS_08200"/>
<comment type="pathway">
    <text evidence="8">Amino-acid biosynthesis; L-arginine biosynthesis; N(2)-acetyl-L-ornithine from L-glutamate: step 1/4.</text>
</comment>
<comment type="similarity">
    <text evidence="1 8">Belongs to the ArgJ family.</text>
</comment>
<keyword evidence="8" id="KW-0511">Multifunctional enzyme</keyword>
<dbReference type="PANTHER" id="PTHR23100">
    <property type="entry name" value="ARGININE BIOSYNTHESIS BIFUNCTIONAL PROTEIN ARGJ"/>
    <property type="match status" value="1"/>
</dbReference>
<dbReference type="EC" id="2.3.1.1" evidence="8"/>
<keyword evidence="8" id="KW-0963">Cytoplasm</keyword>
<feature type="binding site" evidence="8">
    <location>
        <position position="410"/>
    </location>
    <ligand>
        <name>substrate</name>
    </ligand>
</feature>
<dbReference type="CDD" id="cd02152">
    <property type="entry name" value="OAT"/>
    <property type="match status" value="1"/>
</dbReference>
<evidence type="ECO:0000256" key="2">
    <source>
        <dbReference type="ARBA" id="ARBA00011475"/>
    </source>
</evidence>
<evidence type="ECO:0000256" key="7">
    <source>
        <dbReference type="ARBA" id="ARBA00023315"/>
    </source>
</evidence>